<accession>A0A8S1JPG2</accession>
<comment type="caution">
    <text evidence="2">The sequence shown here is derived from an EMBL/GenBank/DDBJ whole genome shotgun (WGS) entry which is preliminary data.</text>
</comment>
<name>A0A8S1JPG2_PARPR</name>
<dbReference type="OMA" id="QMIDSME"/>
<evidence type="ECO:0000313" key="3">
    <source>
        <dbReference type="Proteomes" id="UP000688137"/>
    </source>
</evidence>
<keyword evidence="3" id="KW-1185">Reference proteome</keyword>
<gene>
    <name evidence="1" type="ORF">PPRIM_AZ9-3.1.T0050437</name>
    <name evidence="2" type="ORF">PPRIM_AZ9-3.1.T0050439</name>
</gene>
<dbReference type="Proteomes" id="UP000688137">
    <property type="component" value="Unassembled WGS sequence"/>
</dbReference>
<reference evidence="2" key="1">
    <citation type="submission" date="2021-01" db="EMBL/GenBank/DDBJ databases">
        <authorList>
            <consortium name="Genoscope - CEA"/>
            <person name="William W."/>
        </authorList>
    </citation>
    <scope>NUCLEOTIDE SEQUENCE</scope>
</reference>
<dbReference type="AlphaFoldDB" id="A0A8S1JPG2"/>
<evidence type="ECO:0000313" key="2">
    <source>
        <dbReference type="EMBL" id="CAD8043785.1"/>
    </source>
</evidence>
<protein>
    <submittedName>
        <fullName evidence="2">Uncharacterized protein</fullName>
    </submittedName>
</protein>
<evidence type="ECO:0000313" key="1">
    <source>
        <dbReference type="EMBL" id="CAD8043783.1"/>
    </source>
</evidence>
<sequence length="153" mass="17976">MENTLSDEYNQDLNTWDEYSNQIIFPSPLMLGRPSPRMKYIQEDFSILSLPFQSDTIDEDYNLNNSLEPVKKILKMTKKIEKKTKKSRKQPKIQSNPILNAARDFFSQVKQSHPNLQIQQFQQMKILIDNLEDILGQLKHQLLIQIQQIGSRV</sequence>
<organism evidence="2 3">
    <name type="scientific">Paramecium primaurelia</name>
    <dbReference type="NCBI Taxonomy" id="5886"/>
    <lineage>
        <taxon>Eukaryota</taxon>
        <taxon>Sar</taxon>
        <taxon>Alveolata</taxon>
        <taxon>Ciliophora</taxon>
        <taxon>Intramacronucleata</taxon>
        <taxon>Oligohymenophorea</taxon>
        <taxon>Peniculida</taxon>
        <taxon>Parameciidae</taxon>
        <taxon>Paramecium</taxon>
    </lineage>
</organism>
<dbReference type="EMBL" id="CAJJDM010000002">
    <property type="protein sequence ID" value="CAD8043783.1"/>
    <property type="molecule type" value="Genomic_DNA"/>
</dbReference>
<proteinExistence type="predicted"/>
<dbReference type="EMBL" id="CAJJDM010000002">
    <property type="protein sequence ID" value="CAD8043785.1"/>
    <property type="molecule type" value="Genomic_DNA"/>
</dbReference>